<evidence type="ECO:0000256" key="2">
    <source>
        <dbReference type="SAM" id="Phobius"/>
    </source>
</evidence>
<dbReference type="EMBL" id="JARIHO010000012">
    <property type="protein sequence ID" value="KAJ7352665.1"/>
    <property type="molecule type" value="Genomic_DNA"/>
</dbReference>
<feature type="region of interest" description="Disordered" evidence="1">
    <location>
        <begin position="51"/>
        <end position="87"/>
    </location>
</feature>
<feature type="compositionally biased region" description="Basic and acidic residues" evidence="1">
    <location>
        <begin position="193"/>
        <end position="204"/>
    </location>
</feature>
<dbReference type="AlphaFoldDB" id="A0AAD7EXA1"/>
<organism evidence="3 4">
    <name type="scientific">Mycena albidolilacea</name>
    <dbReference type="NCBI Taxonomy" id="1033008"/>
    <lineage>
        <taxon>Eukaryota</taxon>
        <taxon>Fungi</taxon>
        <taxon>Dikarya</taxon>
        <taxon>Basidiomycota</taxon>
        <taxon>Agaricomycotina</taxon>
        <taxon>Agaricomycetes</taxon>
        <taxon>Agaricomycetidae</taxon>
        <taxon>Agaricales</taxon>
        <taxon>Marasmiineae</taxon>
        <taxon>Mycenaceae</taxon>
        <taxon>Mycena</taxon>
    </lineage>
</organism>
<evidence type="ECO:0000313" key="4">
    <source>
        <dbReference type="Proteomes" id="UP001218218"/>
    </source>
</evidence>
<name>A0AAD7EXA1_9AGAR</name>
<keyword evidence="4" id="KW-1185">Reference proteome</keyword>
<feature type="non-terminal residue" evidence="3">
    <location>
        <position position="1"/>
    </location>
</feature>
<proteinExistence type="predicted"/>
<keyword evidence="2" id="KW-1133">Transmembrane helix</keyword>
<dbReference type="Proteomes" id="UP001218218">
    <property type="component" value="Unassembled WGS sequence"/>
</dbReference>
<protein>
    <submittedName>
        <fullName evidence="3">Uncharacterized protein</fullName>
    </submittedName>
</protein>
<keyword evidence="2" id="KW-0472">Membrane</keyword>
<accession>A0AAD7EXA1</accession>
<gene>
    <name evidence="3" type="ORF">DFH08DRAFT_991655</name>
</gene>
<feature type="region of interest" description="Disordered" evidence="1">
    <location>
        <begin position="179"/>
        <end position="204"/>
    </location>
</feature>
<evidence type="ECO:0000313" key="3">
    <source>
        <dbReference type="EMBL" id="KAJ7352665.1"/>
    </source>
</evidence>
<keyword evidence="2" id="KW-0812">Transmembrane</keyword>
<evidence type="ECO:0000256" key="1">
    <source>
        <dbReference type="SAM" id="MobiDB-lite"/>
    </source>
</evidence>
<comment type="caution">
    <text evidence="3">The sequence shown here is derived from an EMBL/GenBank/DDBJ whole genome shotgun (WGS) entry which is preliminary data.</text>
</comment>
<sequence>FFFFFLFFGGGGRVVLPALPSSLLLSSYFILHVCLGIHTLPDAMRARPGYRSIHPLRTRSRTPRAVQRRGRGRGRQQGQGQERGISRARRPLRLALTQVAQPGPPRARLGVHRGRARVRVVVMVRLRVAHPPLRPPCAASPAAPAQATSSCIISAAAPSLPRDQISVEIYCTTANMNASSTVPGPARAQPRRVAADRMGRRANR</sequence>
<feature type="transmembrane region" description="Helical" evidence="2">
    <location>
        <begin position="14"/>
        <end position="37"/>
    </location>
</feature>
<feature type="compositionally biased region" description="Basic residues" evidence="1">
    <location>
        <begin position="54"/>
        <end position="74"/>
    </location>
</feature>
<reference evidence="3" key="1">
    <citation type="submission" date="2023-03" db="EMBL/GenBank/DDBJ databases">
        <title>Massive genome expansion in bonnet fungi (Mycena s.s.) driven by repeated elements and novel gene families across ecological guilds.</title>
        <authorList>
            <consortium name="Lawrence Berkeley National Laboratory"/>
            <person name="Harder C.B."/>
            <person name="Miyauchi S."/>
            <person name="Viragh M."/>
            <person name="Kuo A."/>
            <person name="Thoen E."/>
            <person name="Andreopoulos B."/>
            <person name="Lu D."/>
            <person name="Skrede I."/>
            <person name="Drula E."/>
            <person name="Henrissat B."/>
            <person name="Morin E."/>
            <person name="Kohler A."/>
            <person name="Barry K."/>
            <person name="LaButti K."/>
            <person name="Morin E."/>
            <person name="Salamov A."/>
            <person name="Lipzen A."/>
            <person name="Mereny Z."/>
            <person name="Hegedus B."/>
            <person name="Baldrian P."/>
            <person name="Stursova M."/>
            <person name="Weitz H."/>
            <person name="Taylor A."/>
            <person name="Grigoriev I.V."/>
            <person name="Nagy L.G."/>
            <person name="Martin F."/>
            <person name="Kauserud H."/>
        </authorList>
    </citation>
    <scope>NUCLEOTIDE SEQUENCE</scope>
    <source>
        <strain evidence="3">CBHHK002</strain>
    </source>
</reference>